<dbReference type="EMBL" id="FQXJ01000004">
    <property type="protein sequence ID" value="SHH67670.1"/>
    <property type="molecule type" value="Genomic_DNA"/>
</dbReference>
<dbReference type="GO" id="GO:0044780">
    <property type="term" value="P:bacterial-type flagellum assembly"/>
    <property type="evidence" value="ECO:0007669"/>
    <property type="project" value="InterPro"/>
</dbReference>
<accession>A0A1M5UXL2</accession>
<name>A0A1M5UXL2_9FIRM</name>
<dbReference type="Pfam" id="PF05130">
    <property type="entry name" value="FlgN"/>
    <property type="match status" value="1"/>
</dbReference>
<evidence type="ECO:0000313" key="4">
    <source>
        <dbReference type="Proteomes" id="UP000183954"/>
    </source>
</evidence>
<feature type="region of interest" description="Disordered" evidence="2">
    <location>
        <begin position="141"/>
        <end position="160"/>
    </location>
</feature>
<dbReference type="RefSeq" id="WP_073028441.1">
    <property type="nucleotide sequence ID" value="NZ_FQXJ01000004.1"/>
</dbReference>
<protein>
    <submittedName>
        <fullName evidence="3">FlgN protein</fullName>
    </submittedName>
</protein>
<dbReference type="Gene3D" id="1.20.58.300">
    <property type="entry name" value="FlgN-like"/>
    <property type="match status" value="1"/>
</dbReference>
<dbReference type="STRING" id="1121420.SAMN02746098_01113"/>
<evidence type="ECO:0000313" key="3">
    <source>
        <dbReference type="EMBL" id="SHH67670.1"/>
    </source>
</evidence>
<reference evidence="4" key="1">
    <citation type="submission" date="2016-11" db="EMBL/GenBank/DDBJ databases">
        <authorList>
            <person name="Varghese N."/>
            <person name="Submissions S."/>
        </authorList>
    </citation>
    <scope>NUCLEOTIDE SEQUENCE [LARGE SCALE GENOMIC DNA]</scope>
    <source>
        <strain evidence="4">DSM 15449</strain>
    </source>
</reference>
<evidence type="ECO:0000256" key="2">
    <source>
        <dbReference type="SAM" id="MobiDB-lite"/>
    </source>
</evidence>
<feature type="compositionally biased region" description="Basic and acidic residues" evidence="2">
    <location>
        <begin position="144"/>
        <end position="160"/>
    </location>
</feature>
<dbReference type="InterPro" id="IPR036679">
    <property type="entry name" value="FlgN-like_sf"/>
</dbReference>
<dbReference type="OrthoDB" id="1797165at2"/>
<dbReference type="SUPFAM" id="SSF140566">
    <property type="entry name" value="FlgN-like"/>
    <property type="match status" value="1"/>
</dbReference>
<dbReference type="InterPro" id="IPR007809">
    <property type="entry name" value="FlgN-like"/>
</dbReference>
<gene>
    <name evidence="3" type="ORF">SAMN02746098_01113</name>
</gene>
<dbReference type="Proteomes" id="UP000183954">
    <property type="component" value="Unassembled WGS sequence"/>
</dbReference>
<keyword evidence="1" id="KW-1005">Bacterial flagellum biogenesis</keyword>
<keyword evidence="4" id="KW-1185">Reference proteome</keyword>
<sequence>MSEALQNLNVNLSEQAELYNKLLTLEEKKQKALVKNEIQEIELITAQEEMFIIQVNRLERERLMWAEQIGCELGKPPEDLTLAELAEHFPALEGVRLSLDQVVLRLKEVHETNSQLLQQAMKIVDYTVGLLTHQTSNTYTYPGQREKEENKKRHLMDWRI</sequence>
<evidence type="ECO:0000256" key="1">
    <source>
        <dbReference type="ARBA" id="ARBA00022795"/>
    </source>
</evidence>
<dbReference type="AlphaFoldDB" id="A0A1M5UXL2"/>
<proteinExistence type="predicted"/>
<organism evidence="3 4">
    <name type="scientific">Desulfosporosinus lacus DSM 15449</name>
    <dbReference type="NCBI Taxonomy" id="1121420"/>
    <lineage>
        <taxon>Bacteria</taxon>
        <taxon>Bacillati</taxon>
        <taxon>Bacillota</taxon>
        <taxon>Clostridia</taxon>
        <taxon>Eubacteriales</taxon>
        <taxon>Desulfitobacteriaceae</taxon>
        <taxon>Desulfosporosinus</taxon>
    </lineage>
</organism>